<feature type="binding site" evidence="11">
    <location>
        <position position="271"/>
    </location>
    <ligand>
        <name>Mg(2+)</name>
        <dbReference type="ChEBI" id="CHEBI:18420"/>
    </ligand>
</feature>
<dbReference type="InterPro" id="IPR024932">
    <property type="entry name" value="ApbE"/>
</dbReference>
<comment type="similarity">
    <text evidence="10">Belongs to the ApbE family.</text>
</comment>
<protein>
    <recommendedName>
        <fullName evidence="2 10">FAD:protein FMN transferase</fullName>
        <ecNumber evidence="1 10">2.7.1.180</ecNumber>
    </recommendedName>
    <alternativeName>
        <fullName evidence="8 10">Flavin transferase</fullName>
    </alternativeName>
</protein>
<feature type="binding site" evidence="11">
    <location>
        <position position="149"/>
    </location>
    <ligand>
        <name>Mg(2+)</name>
        <dbReference type="ChEBI" id="CHEBI:18420"/>
    </ligand>
</feature>
<dbReference type="SUPFAM" id="SSF143631">
    <property type="entry name" value="ApbE-like"/>
    <property type="match status" value="1"/>
</dbReference>
<comment type="caution">
    <text evidence="12">The sequence shown here is derived from an EMBL/GenBank/DDBJ whole genome shotgun (WGS) entry which is preliminary data.</text>
</comment>
<dbReference type="STRING" id="883111.HMPREF9706_00593"/>
<dbReference type="Proteomes" id="UP000004465">
    <property type="component" value="Unassembled WGS sequence"/>
</dbReference>
<sequence>MTSSYQTLEFLAMATQIRLSLIHPQADQLLKESQAFLLDLAQRFTAFGQFSSLQKINQAAGQHPVQVEADLYDLIKISKKASIDSQRCLNIAIGPLVKQWKIGFGGQTSPSPSTLKKCLTLLSPQDIELNSKDQSVFLRKKGMSLDLGGVAKGYFADLLKKYWIQKGVRSGLIDLGGNLLALAGNVDHPDGHWHVGIQDPKKNRGQWLMALPLNDQSLVTSGIYERHFLDPQTHIERHHILDSNTGYPSDSPLASVSVLSPQSLQAEIWSTRLFVDFTNQAPLAQKEGIEFIAITKDSKLLVSPGIKTLLKNTLLK</sequence>
<keyword evidence="5 10" id="KW-0479">Metal-binding</keyword>
<keyword evidence="6 10" id="KW-0274">FAD</keyword>
<dbReference type="GO" id="GO:0016740">
    <property type="term" value="F:transferase activity"/>
    <property type="evidence" value="ECO:0007669"/>
    <property type="project" value="UniProtKB-UniRule"/>
</dbReference>
<keyword evidence="3 10" id="KW-0285">Flavoprotein</keyword>
<dbReference type="PATRIC" id="fig|883111.3.peg.597"/>
<dbReference type="PIRSF" id="PIRSF006268">
    <property type="entry name" value="ApbE"/>
    <property type="match status" value="1"/>
</dbReference>
<evidence type="ECO:0000256" key="1">
    <source>
        <dbReference type="ARBA" id="ARBA00011955"/>
    </source>
</evidence>
<keyword evidence="4 10" id="KW-0808">Transferase</keyword>
<evidence type="ECO:0000256" key="8">
    <source>
        <dbReference type="ARBA" id="ARBA00031306"/>
    </source>
</evidence>
<evidence type="ECO:0000313" key="12">
    <source>
        <dbReference type="EMBL" id="EKB55238.1"/>
    </source>
</evidence>
<dbReference type="OrthoDB" id="9778595at2"/>
<evidence type="ECO:0000256" key="11">
    <source>
        <dbReference type="PIRSR" id="PIRSR006268-2"/>
    </source>
</evidence>
<evidence type="ECO:0000256" key="10">
    <source>
        <dbReference type="PIRNR" id="PIRNR006268"/>
    </source>
</evidence>
<dbReference type="PANTHER" id="PTHR30040:SF2">
    <property type="entry name" value="FAD:PROTEIN FMN TRANSFERASE"/>
    <property type="match status" value="1"/>
</dbReference>
<name>K1LYW6_9LACT</name>
<dbReference type="Gene3D" id="3.10.520.10">
    <property type="entry name" value="ApbE-like domains"/>
    <property type="match status" value="1"/>
</dbReference>
<dbReference type="Pfam" id="PF02424">
    <property type="entry name" value="ApbE"/>
    <property type="match status" value="1"/>
</dbReference>
<dbReference type="InterPro" id="IPR003374">
    <property type="entry name" value="ApbE-like_sf"/>
</dbReference>
<gene>
    <name evidence="12" type="ORF">HMPREF9706_00593</name>
</gene>
<evidence type="ECO:0000256" key="4">
    <source>
        <dbReference type="ARBA" id="ARBA00022679"/>
    </source>
</evidence>
<evidence type="ECO:0000256" key="9">
    <source>
        <dbReference type="ARBA" id="ARBA00048540"/>
    </source>
</evidence>
<dbReference type="PANTHER" id="PTHR30040">
    <property type="entry name" value="THIAMINE BIOSYNTHESIS LIPOPROTEIN APBE"/>
    <property type="match status" value="1"/>
</dbReference>
<dbReference type="AlphaFoldDB" id="K1LYW6"/>
<evidence type="ECO:0000256" key="6">
    <source>
        <dbReference type="ARBA" id="ARBA00022827"/>
    </source>
</evidence>
<comment type="cofactor">
    <cofactor evidence="11">
        <name>Mg(2+)</name>
        <dbReference type="ChEBI" id="CHEBI:18420"/>
    </cofactor>
    <cofactor evidence="11">
        <name>Mn(2+)</name>
        <dbReference type="ChEBI" id="CHEBI:29035"/>
    </cofactor>
    <text evidence="11">Magnesium. Can also use manganese.</text>
</comment>
<organism evidence="12 13">
    <name type="scientific">Facklamia hominis CCUG 36813</name>
    <dbReference type="NCBI Taxonomy" id="883111"/>
    <lineage>
        <taxon>Bacteria</taxon>
        <taxon>Bacillati</taxon>
        <taxon>Bacillota</taxon>
        <taxon>Bacilli</taxon>
        <taxon>Lactobacillales</taxon>
        <taxon>Aerococcaceae</taxon>
        <taxon>Facklamia</taxon>
    </lineage>
</organism>
<dbReference type="EMBL" id="AGZD01000006">
    <property type="protein sequence ID" value="EKB55238.1"/>
    <property type="molecule type" value="Genomic_DNA"/>
</dbReference>
<evidence type="ECO:0000256" key="2">
    <source>
        <dbReference type="ARBA" id="ARBA00016337"/>
    </source>
</evidence>
<proteinExistence type="inferred from homology"/>
<keyword evidence="7 10" id="KW-0460">Magnesium</keyword>
<evidence type="ECO:0000313" key="13">
    <source>
        <dbReference type="Proteomes" id="UP000004465"/>
    </source>
</evidence>
<evidence type="ECO:0000256" key="3">
    <source>
        <dbReference type="ARBA" id="ARBA00022630"/>
    </source>
</evidence>
<dbReference type="RefSeq" id="WP_006907910.1">
    <property type="nucleotide sequence ID" value="NZ_JH932292.1"/>
</dbReference>
<dbReference type="GO" id="GO:0046872">
    <property type="term" value="F:metal ion binding"/>
    <property type="evidence" value="ECO:0007669"/>
    <property type="project" value="UniProtKB-UniRule"/>
</dbReference>
<evidence type="ECO:0000256" key="7">
    <source>
        <dbReference type="ARBA" id="ARBA00022842"/>
    </source>
</evidence>
<dbReference type="HOGENOM" id="CLU_044403_1_0_9"/>
<accession>K1LYW6</accession>
<keyword evidence="13" id="KW-1185">Reference proteome</keyword>
<comment type="catalytic activity">
    <reaction evidence="9 10">
        <text>L-threonyl-[protein] + FAD = FMN-L-threonyl-[protein] + AMP + H(+)</text>
        <dbReference type="Rhea" id="RHEA:36847"/>
        <dbReference type="Rhea" id="RHEA-COMP:11060"/>
        <dbReference type="Rhea" id="RHEA-COMP:11061"/>
        <dbReference type="ChEBI" id="CHEBI:15378"/>
        <dbReference type="ChEBI" id="CHEBI:30013"/>
        <dbReference type="ChEBI" id="CHEBI:57692"/>
        <dbReference type="ChEBI" id="CHEBI:74257"/>
        <dbReference type="ChEBI" id="CHEBI:456215"/>
        <dbReference type="EC" id="2.7.1.180"/>
    </reaction>
</comment>
<reference evidence="12 13" key="1">
    <citation type="submission" date="2012-07" db="EMBL/GenBank/DDBJ databases">
        <title>The Genome Sequence of Facklamia hominis CCUG 36813.</title>
        <authorList>
            <consortium name="The Broad Institute Genome Sequencing Platform"/>
            <person name="Earl A."/>
            <person name="Ward D."/>
            <person name="Feldgarden M."/>
            <person name="Gevers D."/>
            <person name="Huys G."/>
            <person name="Walker B."/>
            <person name="Young S.K."/>
            <person name="Zeng Q."/>
            <person name="Gargeya S."/>
            <person name="Fitzgerald M."/>
            <person name="Haas B."/>
            <person name="Abouelleil A."/>
            <person name="Alvarado L."/>
            <person name="Arachchi H.M."/>
            <person name="Berlin A.M."/>
            <person name="Chapman S.B."/>
            <person name="Goldberg J."/>
            <person name="Griggs A."/>
            <person name="Gujja S."/>
            <person name="Hansen M."/>
            <person name="Howarth C."/>
            <person name="Imamovic A."/>
            <person name="Larimer J."/>
            <person name="McCowen C."/>
            <person name="Montmayeur A."/>
            <person name="Murphy C."/>
            <person name="Neiman D."/>
            <person name="Pearson M."/>
            <person name="Priest M."/>
            <person name="Roberts A."/>
            <person name="Saif S."/>
            <person name="Shea T."/>
            <person name="Sisk P."/>
            <person name="Sykes S."/>
            <person name="Wortman J."/>
            <person name="Nusbaum C."/>
            <person name="Birren B."/>
        </authorList>
    </citation>
    <scope>NUCLEOTIDE SEQUENCE [LARGE SCALE GENOMIC DNA]</scope>
    <source>
        <strain evidence="12 13">CCUG 36813</strain>
    </source>
</reference>
<evidence type="ECO:0000256" key="5">
    <source>
        <dbReference type="ARBA" id="ARBA00022723"/>
    </source>
</evidence>
<dbReference type="EC" id="2.7.1.180" evidence="1 10"/>